<feature type="region of interest" description="Disordered" evidence="1">
    <location>
        <begin position="234"/>
        <end position="342"/>
    </location>
</feature>
<feature type="compositionally biased region" description="Polar residues" evidence="1">
    <location>
        <begin position="302"/>
        <end position="315"/>
    </location>
</feature>
<evidence type="ECO:0000313" key="3">
    <source>
        <dbReference type="EMBL" id="CAF1185554.1"/>
    </source>
</evidence>
<accession>A0A813P8W2</accession>
<dbReference type="AlphaFoldDB" id="A0A813P8W2"/>
<dbReference type="OrthoDB" id="9999868at2759"/>
<feature type="compositionally biased region" description="Basic and acidic residues" evidence="1">
    <location>
        <begin position="41"/>
        <end position="52"/>
    </location>
</feature>
<dbReference type="EMBL" id="CAJNOO010000024">
    <property type="protein sequence ID" value="CAF0750704.1"/>
    <property type="molecule type" value="Genomic_DNA"/>
</dbReference>
<comment type="caution">
    <text evidence="2">The sequence shown here is derived from an EMBL/GenBank/DDBJ whole genome shotgun (WGS) entry which is preliminary data.</text>
</comment>
<protein>
    <submittedName>
        <fullName evidence="2">Uncharacterized protein</fullName>
    </submittedName>
</protein>
<dbReference type="EMBL" id="CAJNOU010001310">
    <property type="protein sequence ID" value="CAF1185554.1"/>
    <property type="molecule type" value="Genomic_DNA"/>
</dbReference>
<organism evidence="2 6">
    <name type="scientific">Rotaria sordida</name>
    <dbReference type="NCBI Taxonomy" id="392033"/>
    <lineage>
        <taxon>Eukaryota</taxon>
        <taxon>Metazoa</taxon>
        <taxon>Spiralia</taxon>
        <taxon>Gnathifera</taxon>
        <taxon>Rotifera</taxon>
        <taxon>Eurotatoria</taxon>
        <taxon>Bdelloidea</taxon>
        <taxon>Philodinida</taxon>
        <taxon>Philodinidae</taxon>
        <taxon>Rotaria</taxon>
    </lineage>
</organism>
<dbReference type="EMBL" id="CAJOBE010001094">
    <property type="protein sequence ID" value="CAF3713881.1"/>
    <property type="molecule type" value="Genomic_DNA"/>
</dbReference>
<feature type="compositionally biased region" description="Basic and acidic residues" evidence="1">
    <location>
        <begin position="257"/>
        <end position="280"/>
    </location>
</feature>
<evidence type="ECO:0000313" key="4">
    <source>
        <dbReference type="EMBL" id="CAF3713881.1"/>
    </source>
</evidence>
<dbReference type="Proteomes" id="UP000663823">
    <property type="component" value="Unassembled WGS sequence"/>
</dbReference>
<evidence type="ECO:0000313" key="2">
    <source>
        <dbReference type="EMBL" id="CAF0750704.1"/>
    </source>
</evidence>
<dbReference type="Proteomes" id="UP000663882">
    <property type="component" value="Unassembled WGS sequence"/>
</dbReference>
<feature type="region of interest" description="Disordered" evidence="1">
    <location>
        <begin position="30"/>
        <end position="56"/>
    </location>
</feature>
<feature type="compositionally biased region" description="Polar residues" evidence="1">
    <location>
        <begin position="234"/>
        <end position="248"/>
    </location>
</feature>
<reference evidence="2" key="1">
    <citation type="submission" date="2021-02" db="EMBL/GenBank/DDBJ databases">
        <authorList>
            <person name="Nowell W R."/>
        </authorList>
    </citation>
    <scope>NUCLEOTIDE SEQUENCE</scope>
</reference>
<gene>
    <name evidence="4" type="ORF">FNK824_LOCUS10009</name>
    <name evidence="5" type="ORF">OTI717_LOCUS14403</name>
    <name evidence="2" type="ORF">RFH988_LOCUS1278</name>
    <name evidence="3" type="ORF">SEV965_LOCUS20296</name>
</gene>
<evidence type="ECO:0000313" key="6">
    <source>
        <dbReference type="Proteomes" id="UP000663882"/>
    </source>
</evidence>
<dbReference type="Proteomes" id="UP000663874">
    <property type="component" value="Unassembled WGS sequence"/>
</dbReference>
<proteinExistence type="predicted"/>
<sequence length="353" mass="41670">MGHSGKHIIDSETGLCKICDKDAIHEIREGQQPRKQVYYSNHDDGFTRRSNNDETPYIQDRYEDDIDDEPTPRFIRKSVHPTSTVRPRRVIHEEPIEKPIVIRRRVVRHSPAPPEEVIIRRSSPRQKPYYYVDGEGQIVPQDYTPPVEPPRRYVVQPTHPPPRRTIRVARRHAQTPPPASEIRQSGPRRLINSDTEIIDRRQRIRHDDTDYSQRPPRNAEMYHIEAQRIYNHHSSLDSPIPTSRNMTTPPKVIYQDDENRRQHKIEPRERKNHIEHESPVVRRAYKKIPPGKSVPPDDKYNSNENFPRSIQNNKNRPPPRQYVSSPQLTNRNHKIPESTKNPSIYYIRSVDEH</sequence>
<evidence type="ECO:0000256" key="1">
    <source>
        <dbReference type="SAM" id="MobiDB-lite"/>
    </source>
</evidence>
<dbReference type="Proteomes" id="UP000663889">
    <property type="component" value="Unassembled WGS sequence"/>
</dbReference>
<feature type="region of interest" description="Disordered" evidence="1">
    <location>
        <begin position="136"/>
        <end position="162"/>
    </location>
</feature>
<evidence type="ECO:0000313" key="5">
    <source>
        <dbReference type="EMBL" id="CAF3730378.1"/>
    </source>
</evidence>
<dbReference type="EMBL" id="CAJOAX010001607">
    <property type="protein sequence ID" value="CAF3730378.1"/>
    <property type="molecule type" value="Genomic_DNA"/>
</dbReference>
<name>A0A813P8W2_9BILA</name>